<feature type="transmembrane region" description="Helical" evidence="1">
    <location>
        <begin position="55"/>
        <end position="76"/>
    </location>
</feature>
<dbReference type="InterPro" id="IPR001763">
    <property type="entry name" value="Rhodanese-like_dom"/>
</dbReference>
<dbReference type="CDD" id="cd00158">
    <property type="entry name" value="RHOD"/>
    <property type="match status" value="1"/>
</dbReference>
<dbReference type="SMART" id="SM00450">
    <property type="entry name" value="RHOD"/>
    <property type="match status" value="1"/>
</dbReference>
<feature type="transmembrane region" description="Helical" evidence="1">
    <location>
        <begin position="207"/>
        <end position="226"/>
    </location>
</feature>
<evidence type="ECO:0000259" key="2">
    <source>
        <dbReference type="PROSITE" id="PS50206"/>
    </source>
</evidence>
<dbReference type="Pfam" id="PF00581">
    <property type="entry name" value="Rhodanese"/>
    <property type="match status" value="1"/>
</dbReference>
<dbReference type="EMBL" id="JAGQHS010000039">
    <property type="protein sequence ID" value="MCA9756022.1"/>
    <property type="molecule type" value="Genomic_DNA"/>
</dbReference>
<dbReference type="InterPro" id="IPR036873">
    <property type="entry name" value="Rhodanese-like_dom_sf"/>
</dbReference>
<organism evidence="3 4">
    <name type="scientific">Eiseniibacteriota bacterium</name>
    <dbReference type="NCBI Taxonomy" id="2212470"/>
    <lineage>
        <taxon>Bacteria</taxon>
        <taxon>Candidatus Eiseniibacteriota</taxon>
    </lineage>
</organism>
<keyword evidence="1" id="KW-1133">Transmembrane helix</keyword>
<reference evidence="3" key="2">
    <citation type="journal article" date="2021" name="Microbiome">
        <title>Successional dynamics and alternative stable states in a saline activated sludge microbial community over 9 years.</title>
        <authorList>
            <person name="Wang Y."/>
            <person name="Ye J."/>
            <person name="Ju F."/>
            <person name="Liu L."/>
            <person name="Boyd J.A."/>
            <person name="Deng Y."/>
            <person name="Parks D.H."/>
            <person name="Jiang X."/>
            <person name="Yin X."/>
            <person name="Woodcroft B.J."/>
            <person name="Tyson G.W."/>
            <person name="Hugenholtz P."/>
            <person name="Polz M.F."/>
            <person name="Zhang T."/>
        </authorList>
    </citation>
    <scope>NUCLEOTIDE SEQUENCE</scope>
    <source>
        <strain evidence="3">HKST-UBA02</strain>
    </source>
</reference>
<keyword evidence="1" id="KW-0812">Transmembrane</keyword>
<dbReference type="Proteomes" id="UP000739538">
    <property type="component" value="Unassembled WGS sequence"/>
</dbReference>
<sequence>MAPFALVDQFGKTIAYLIYFAIGLGFGATLEMAGFSDSRRLAGQFYLRNLTVLKVMFTAIITAMVLVFLSSALGLLDYPRVYVNPTYLVPGIVGGLVMGVGFILGGFCPGTSLVAVSTLKVDALFFFLGVCIGVFSFGESVGRINEFFYSSSMGRFTLPEWLGAPTGFVVVGVVLMALFMFWGGEKLEAKFGGPEEYAAVRVLPTRIHHLAAASLLGLALVTLVIGQPNAEERWNRAGKETHSMLENRAAYIEPGELLSLSQNRQVRLLMLDVRSEAEYNVFHLEDARRVDMHEVEEGLLSLELLQAPNNTVTVLIANDEVRSTEAWRRLKADRVLNAYILEGGVNDWLEEFRSDLALVRTQSRPVGTMRYPFPAALGAGQAGSNLDELSHEHPDLAFEAKVKLQTKKKLGGGCG</sequence>
<comment type="caution">
    <text evidence="3">The sequence shown here is derived from an EMBL/GenBank/DDBJ whole genome shotgun (WGS) entry which is preliminary data.</text>
</comment>
<evidence type="ECO:0000313" key="3">
    <source>
        <dbReference type="EMBL" id="MCA9756022.1"/>
    </source>
</evidence>
<dbReference type="Gene3D" id="3.40.250.10">
    <property type="entry name" value="Rhodanese-like domain"/>
    <property type="match status" value="1"/>
</dbReference>
<feature type="transmembrane region" description="Helical" evidence="1">
    <location>
        <begin position="161"/>
        <end position="182"/>
    </location>
</feature>
<dbReference type="Pfam" id="PF04143">
    <property type="entry name" value="Sulf_transp"/>
    <property type="match status" value="1"/>
</dbReference>
<protein>
    <submittedName>
        <fullName evidence="3">YeeE/YedE family protein</fullName>
    </submittedName>
</protein>
<accession>A0A956SCZ3</accession>
<name>A0A956SCZ3_UNCEI</name>
<dbReference type="InterPro" id="IPR007272">
    <property type="entry name" value="Sulf_transp_TsuA/YedE"/>
</dbReference>
<feature type="transmembrane region" description="Helical" evidence="1">
    <location>
        <begin position="123"/>
        <end position="141"/>
    </location>
</feature>
<evidence type="ECO:0000256" key="1">
    <source>
        <dbReference type="SAM" id="Phobius"/>
    </source>
</evidence>
<feature type="domain" description="Rhodanese" evidence="2">
    <location>
        <begin position="264"/>
        <end position="357"/>
    </location>
</feature>
<dbReference type="PROSITE" id="PS50206">
    <property type="entry name" value="RHODANESE_3"/>
    <property type="match status" value="1"/>
</dbReference>
<feature type="transmembrane region" description="Helical" evidence="1">
    <location>
        <begin position="88"/>
        <end position="116"/>
    </location>
</feature>
<feature type="transmembrane region" description="Helical" evidence="1">
    <location>
        <begin position="14"/>
        <end position="35"/>
    </location>
</feature>
<dbReference type="SUPFAM" id="SSF52821">
    <property type="entry name" value="Rhodanese/Cell cycle control phosphatase"/>
    <property type="match status" value="1"/>
</dbReference>
<reference evidence="3" key="1">
    <citation type="submission" date="2020-04" db="EMBL/GenBank/DDBJ databases">
        <authorList>
            <person name="Zhang T."/>
        </authorList>
    </citation>
    <scope>NUCLEOTIDE SEQUENCE</scope>
    <source>
        <strain evidence="3">HKST-UBA02</strain>
    </source>
</reference>
<gene>
    <name evidence="3" type="ORF">KDA27_09490</name>
</gene>
<keyword evidence="1" id="KW-0472">Membrane</keyword>
<evidence type="ECO:0000313" key="4">
    <source>
        <dbReference type="Proteomes" id="UP000739538"/>
    </source>
</evidence>
<dbReference type="AlphaFoldDB" id="A0A956SCZ3"/>
<proteinExistence type="predicted"/>